<evidence type="ECO:0000256" key="1">
    <source>
        <dbReference type="ARBA" id="ARBA00006817"/>
    </source>
</evidence>
<reference evidence="3 4" key="1">
    <citation type="journal article" date="2014" name="Int. J. Syst. Evol. Microbiol.">
        <title>Complete genome sequence of Corynebacterium casei LMG S-19264T (=DSM 44701T), isolated from a smear-ripened cheese.</title>
        <authorList>
            <consortium name="US DOE Joint Genome Institute (JGI-PGF)"/>
            <person name="Walter F."/>
            <person name="Albersmeier A."/>
            <person name="Kalinowski J."/>
            <person name="Ruckert C."/>
        </authorList>
    </citation>
    <scope>NUCLEOTIDE SEQUENCE [LARGE SCALE GENOMIC DNA]</scope>
    <source>
        <strain evidence="3 4">CGMCC 1.15286</strain>
    </source>
</reference>
<evidence type="ECO:0000259" key="2">
    <source>
        <dbReference type="Pfam" id="PF08327"/>
    </source>
</evidence>
<dbReference type="SUPFAM" id="SSF55961">
    <property type="entry name" value="Bet v1-like"/>
    <property type="match status" value="1"/>
</dbReference>
<sequence length="153" mass="17085">MANQEQSNNSLTYEIQIKAKPEHVWKAITTSEGTQATLFGCSIESTFEPGARIEFRGAGPDGDHTLHVYGFVRSFKPFAEFSYEQHPAPAYNENHETVYCDMTFKLNVADAGTTRLELTCIWTDGNPGYEHAKADFPASEYMDAIKSFAESLT</sequence>
<dbReference type="EMBL" id="BMHY01000001">
    <property type="protein sequence ID" value="GGG54327.1"/>
    <property type="molecule type" value="Genomic_DNA"/>
</dbReference>
<dbReference type="InterPro" id="IPR023393">
    <property type="entry name" value="START-like_dom_sf"/>
</dbReference>
<dbReference type="InterPro" id="IPR013538">
    <property type="entry name" value="ASHA1/2-like_C"/>
</dbReference>
<organism evidence="3 4">
    <name type="scientific">Paenibacillus radicis</name>
    <name type="common">ex Gao et al. 2016</name>
    <dbReference type="NCBI Taxonomy" id="1737354"/>
    <lineage>
        <taxon>Bacteria</taxon>
        <taxon>Bacillati</taxon>
        <taxon>Bacillota</taxon>
        <taxon>Bacilli</taxon>
        <taxon>Bacillales</taxon>
        <taxon>Paenibacillaceae</taxon>
        <taxon>Paenibacillus</taxon>
    </lineage>
</organism>
<evidence type="ECO:0000313" key="4">
    <source>
        <dbReference type="Proteomes" id="UP000600247"/>
    </source>
</evidence>
<dbReference type="Gene3D" id="3.30.530.20">
    <property type="match status" value="1"/>
</dbReference>
<feature type="domain" description="Activator of Hsp90 ATPase homologue 1/2-like C-terminal" evidence="2">
    <location>
        <begin position="18"/>
        <end position="148"/>
    </location>
</feature>
<dbReference type="RefSeq" id="WP_188887249.1">
    <property type="nucleotide sequence ID" value="NZ_BMHY01000001.1"/>
</dbReference>
<comment type="caution">
    <text evidence="3">The sequence shown here is derived from an EMBL/GenBank/DDBJ whole genome shotgun (WGS) entry which is preliminary data.</text>
</comment>
<gene>
    <name evidence="3" type="ORF">GCM10010918_03940</name>
</gene>
<protein>
    <recommendedName>
        <fullName evidence="2">Activator of Hsp90 ATPase homologue 1/2-like C-terminal domain-containing protein</fullName>
    </recommendedName>
</protein>
<dbReference type="Pfam" id="PF08327">
    <property type="entry name" value="AHSA1"/>
    <property type="match status" value="1"/>
</dbReference>
<dbReference type="AlphaFoldDB" id="A0A917GQY3"/>
<name>A0A917GQY3_9BACL</name>
<keyword evidence="4" id="KW-1185">Reference proteome</keyword>
<accession>A0A917GQY3</accession>
<dbReference type="Proteomes" id="UP000600247">
    <property type="component" value="Unassembled WGS sequence"/>
</dbReference>
<evidence type="ECO:0000313" key="3">
    <source>
        <dbReference type="EMBL" id="GGG54327.1"/>
    </source>
</evidence>
<comment type="similarity">
    <text evidence="1">Belongs to the AHA1 family.</text>
</comment>
<proteinExistence type="inferred from homology"/>